<dbReference type="Pfam" id="PF02586">
    <property type="entry name" value="SRAP"/>
    <property type="match status" value="1"/>
</dbReference>
<keyword evidence="4" id="KW-0227">DNA damage</keyword>
<feature type="compositionally biased region" description="Low complexity" evidence="12">
    <location>
        <begin position="276"/>
        <end position="287"/>
    </location>
</feature>
<evidence type="ECO:0000256" key="7">
    <source>
        <dbReference type="ARBA" id="ARBA00023125"/>
    </source>
</evidence>
<keyword evidence="14" id="KW-1185">Reference proteome</keyword>
<evidence type="ECO:0000256" key="9">
    <source>
        <dbReference type="ARBA" id="ARBA00030390"/>
    </source>
</evidence>
<evidence type="ECO:0000256" key="5">
    <source>
        <dbReference type="ARBA" id="ARBA00022801"/>
    </source>
</evidence>
<proteinExistence type="inferred from homology"/>
<keyword evidence="8" id="KW-0456">Lyase</keyword>
<dbReference type="InterPro" id="IPR003738">
    <property type="entry name" value="SRAP"/>
</dbReference>
<dbReference type="PANTHER" id="PTHR13604">
    <property type="entry name" value="DC12-RELATED"/>
    <property type="match status" value="1"/>
</dbReference>
<comment type="similarity">
    <text evidence="1">Belongs to the SOS response-associated peptidase family.</text>
</comment>
<dbReference type="PANTHER" id="PTHR13604:SF0">
    <property type="entry name" value="ABASIC SITE PROCESSING PROTEIN HMCES"/>
    <property type="match status" value="1"/>
</dbReference>
<keyword evidence="3" id="KW-0645">Protease</keyword>
<evidence type="ECO:0000256" key="1">
    <source>
        <dbReference type="ARBA" id="ARBA00008136"/>
    </source>
</evidence>
<evidence type="ECO:0000256" key="6">
    <source>
        <dbReference type="ARBA" id="ARBA00023124"/>
    </source>
</evidence>
<dbReference type="Gene3D" id="3.90.1680.10">
    <property type="entry name" value="SOS response associated peptidase-like"/>
    <property type="match status" value="1"/>
</dbReference>
<accession>A0ABN7AH01</accession>
<keyword evidence="5" id="KW-0378">Hydrolase</keyword>
<gene>
    <name evidence="13" type="ORF">NTJ_04046</name>
</gene>
<keyword evidence="6" id="KW-0190">Covalent protein-DNA linkage</keyword>
<keyword evidence="7" id="KW-0238">DNA-binding</keyword>
<organism evidence="13 14">
    <name type="scientific">Nesidiocoris tenuis</name>
    <dbReference type="NCBI Taxonomy" id="355587"/>
    <lineage>
        <taxon>Eukaryota</taxon>
        <taxon>Metazoa</taxon>
        <taxon>Ecdysozoa</taxon>
        <taxon>Arthropoda</taxon>
        <taxon>Hexapoda</taxon>
        <taxon>Insecta</taxon>
        <taxon>Pterygota</taxon>
        <taxon>Neoptera</taxon>
        <taxon>Paraneoptera</taxon>
        <taxon>Hemiptera</taxon>
        <taxon>Heteroptera</taxon>
        <taxon>Panheteroptera</taxon>
        <taxon>Cimicomorpha</taxon>
        <taxon>Miridae</taxon>
        <taxon>Dicyphina</taxon>
        <taxon>Nesidiocoris</taxon>
    </lineage>
</organism>
<evidence type="ECO:0000256" key="2">
    <source>
        <dbReference type="ARBA" id="ARBA00015888"/>
    </source>
</evidence>
<evidence type="ECO:0000313" key="13">
    <source>
        <dbReference type="EMBL" id="BES91238.1"/>
    </source>
</evidence>
<evidence type="ECO:0000256" key="10">
    <source>
        <dbReference type="ARBA" id="ARBA00030898"/>
    </source>
</evidence>
<sequence length="321" mass="36393">MCGRLNCYCAYSSYSQRLSSKLKGGQTAEWQKPELFQPSSNLAPTCYVPVLYRNKDNELIIRPMKWGIITSAWHMLHNVRSETIAAHKSYSWIFQDGGNCAILCDGFYEWNNKRPFFFYDSATQFDASIITPKWNEEDWLKNGPPMMVLAGIYSISTDEGSETFTCSVLTREATSSLREIHHRTPIVLENEEQIMTWLSASLDRNIEKSSTFLMGVKNENVGTYQVSPKVNNSKYQGTDCYHPLASTQGPLDRWMTKVANPVSSSKQEDGGKPTVDLKSSSSLQQDSNCRMAKRKSSSDENSPKKKSPKITDWFKRSPAKP</sequence>
<evidence type="ECO:0000256" key="11">
    <source>
        <dbReference type="ARBA" id="ARBA00031130"/>
    </source>
</evidence>
<evidence type="ECO:0000256" key="12">
    <source>
        <dbReference type="SAM" id="MobiDB-lite"/>
    </source>
</evidence>
<dbReference type="SUPFAM" id="SSF143081">
    <property type="entry name" value="BB1717-like"/>
    <property type="match status" value="1"/>
</dbReference>
<dbReference type="InterPro" id="IPR036590">
    <property type="entry name" value="SRAP-like"/>
</dbReference>
<feature type="region of interest" description="Disordered" evidence="12">
    <location>
        <begin position="260"/>
        <end position="321"/>
    </location>
</feature>
<evidence type="ECO:0000256" key="4">
    <source>
        <dbReference type="ARBA" id="ARBA00022763"/>
    </source>
</evidence>
<evidence type="ECO:0000313" key="14">
    <source>
        <dbReference type="Proteomes" id="UP001307889"/>
    </source>
</evidence>
<reference evidence="13 14" key="1">
    <citation type="submission" date="2023-09" db="EMBL/GenBank/DDBJ databases">
        <title>Nesidiocoris tenuis whole genome shotgun sequence.</title>
        <authorList>
            <person name="Shibata T."/>
            <person name="Shimoda M."/>
            <person name="Kobayashi T."/>
            <person name="Uehara T."/>
        </authorList>
    </citation>
    <scope>NUCLEOTIDE SEQUENCE [LARGE SCALE GENOMIC DNA]</scope>
    <source>
        <strain evidence="13 14">Japan</strain>
    </source>
</reference>
<evidence type="ECO:0000256" key="3">
    <source>
        <dbReference type="ARBA" id="ARBA00022670"/>
    </source>
</evidence>
<name>A0ABN7AH01_9HEMI</name>
<dbReference type="EMBL" id="AP028910">
    <property type="protein sequence ID" value="BES91238.1"/>
    <property type="molecule type" value="Genomic_DNA"/>
</dbReference>
<dbReference type="Proteomes" id="UP001307889">
    <property type="component" value="Chromosome 2"/>
</dbReference>
<protein>
    <recommendedName>
        <fullName evidence="2">Abasic site processing protein HMCES</fullName>
    </recommendedName>
    <alternativeName>
        <fullName evidence="9">Embryonic stem cell-specific 5-hydroxymethylcytosine-binding protein</fullName>
    </alternativeName>
    <alternativeName>
        <fullName evidence="10">Peptidase HMCES</fullName>
    </alternativeName>
    <alternativeName>
        <fullName evidence="11">SRAP domain-containing protein 1</fullName>
    </alternativeName>
</protein>
<evidence type="ECO:0000256" key="8">
    <source>
        <dbReference type="ARBA" id="ARBA00023239"/>
    </source>
</evidence>